<feature type="compositionally biased region" description="Polar residues" evidence="1">
    <location>
        <begin position="172"/>
        <end position="189"/>
    </location>
</feature>
<feature type="region of interest" description="Disordered" evidence="1">
    <location>
        <begin position="202"/>
        <end position="232"/>
    </location>
</feature>
<comment type="caution">
    <text evidence="3">The sequence shown here is derived from an EMBL/GenBank/DDBJ whole genome shotgun (WGS) entry which is preliminary data.</text>
</comment>
<keyword evidence="2" id="KW-1133">Transmembrane helix</keyword>
<protein>
    <recommendedName>
        <fullName evidence="5">Cation diffusion facilitator family transporter</fullName>
    </recommendedName>
</protein>
<feature type="transmembrane region" description="Helical" evidence="2">
    <location>
        <begin position="426"/>
        <end position="451"/>
    </location>
</feature>
<evidence type="ECO:0000256" key="1">
    <source>
        <dbReference type="SAM" id="MobiDB-lite"/>
    </source>
</evidence>
<keyword evidence="2" id="KW-0812">Transmembrane</keyword>
<evidence type="ECO:0000256" key="2">
    <source>
        <dbReference type="SAM" id="Phobius"/>
    </source>
</evidence>
<name>A0ABS5AY13_9STRE</name>
<accession>A0ABS5AY13</accession>
<dbReference type="Proteomes" id="UP001519349">
    <property type="component" value="Unassembled WGS sequence"/>
</dbReference>
<reference evidence="3 4" key="1">
    <citation type="submission" date="2018-05" db="EMBL/GenBank/DDBJ databases">
        <title>Draft genome sequence of Streptococcus panodentis CCUG 70867T.</title>
        <authorList>
            <person name="Salva-Serra F."/>
            <person name="Mendez V."/>
            <person name="Jaen-Luchoro D."/>
            <person name="Gonzales-Siles L."/>
            <person name="Karlsson R."/>
            <person name="Engstrom-Jakobsson H."/>
            <person name="Busquets A."/>
            <person name="Gomila M."/>
            <person name="Pineiro-Iglesias B."/>
            <person name="Bennasar-Figueras A."/>
            <person name="Seeger M."/>
            <person name="Moore E."/>
        </authorList>
    </citation>
    <scope>NUCLEOTIDE SEQUENCE [LARGE SCALE GENOMIC DNA]</scope>
    <source>
        <strain evidence="3 4">CCUG 70867</strain>
    </source>
</reference>
<feature type="transmembrane region" description="Helical" evidence="2">
    <location>
        <begin position="321"/>
        <end position="346"/>
    </location>
</feature>
<gene>
    <name evidence="3" type="ORF">DHL47_09085</name>
</gene>
<keyword evidence="2" id="KW-0472">Membrane</keyword>
<evidence type="ECO:0000313" key="3">
    <source>
        <dbReference type="EMBL" id="MBP2621466.1"/>
    </source>
</evidence>
<organism evidence="3 4">
    <name type="scientific">Streptococcus panodentis</name>
    <dbReference type="NCBI Taxonomy" id="1581472"/>
    <lineage>
        <taxon>Bacteria</taxon>
        <taxon>Bacillati</taxon>
        <taxon>Bacillota</taxon>
        <taxon>Bacilli</taxon>
        <taxon>Lactobacillales</taxon>
        <taxon>Streptococcaceae</taxon>
        <taxon>Streptococcus</taxon>
    </lineage>
</organism>
<keyword evidence="4" id="KW-1185">Reference proteome</keyword>
<sequence>MKNENLSQNFELTNGESEFSYDELEELLESQLAISFEELEILKQEKEKISNPDNLGEIVLEEVWNQFANQIGLDLTDETLVQAYDRKNPDGYTKNVGNSVLQDKSYRDANKQMKQQQREGNLKDEYTGKKLKINDKANLDHVVPRKEIYDNSWRKIADINTKDLANKPENLKATNESLNKSKGAKSNTEYIKGREVREQKLIEQNKRANDKIDKRSGISTVEKKQLKAKNDKKLQDKLDAEDKLMMDSEKSAKKAIYKDIAPKATLNIGKKAGKDALKVMAISSLFALLKEIMNAFIRFLKSKKKSVDSFLEEMKQAIKSFFNKLSSIFEAGAVSFIGSIISEILGAVGQTFVKFTSIIKQAIASVNQAISYLLNPANKNQTVELKIASISKILITGITATGAFFLGETISKFLMTVPGMQIEIPFLGSFANIIGLFFASLTSGLIGAVAINQLDRFISNRLVEENVKKQLEVKNSVLHIQDTQIAVVEGKVAHYRNSILANMSENHRNLQEIVAKLGNDELIETNDYKQKIIENEEYFVNKQTGLKKMQEDLLDLL</sequence>
<proteinExistence type="predicted"/>
<dbReference type="EMBL" id="QFAY01000018">
    <property type="protein sequence ID" value="MBP2621466.1"/>
    <property type="molecule type" value="Genomic_DNA"/>
</dbReference>
<evidence type="ECO:0008006" key="5">
    <source>
        <dbReference type="Google" id="ProtNLM"/>
    </source>
</evidence>
<feature type="transmembrane region" description="Helical" evidence="2">
    <location>
        <begin position="387"/>
        <end position="406"/>
    </location>
</feature>
<dbReference type="RefSeq" id="WP_209551603.1">
    <property type="nucleotide sequence ID" value="NZ_QFAY01000018.1"/>
</dbReference>
<evidence type="ECO:0000313" key="4">
    <source>
        <dbReference type="Proteomes" id="UP001519349"/>
    </source>
</evidence>
<feature type="region of interest" description="Disordered" evidence="1">
    <location>
        <begin position="168"/>
        <end position="189"/>
    </location>
</feature>